<dbReference type="InterPro" id="IPR050625">
    <property type="entry name" value="ParA/MinD_ATPase"/>
</dbReference>
<accession>A0A974VWE2</accession>
<gene>
    <name evidence="3" type="ORF">JWS13_00250</name>
</gene>
<dbReference type="InterPro" id="IPR002586">
    <property type="entry name" value="CobQ/CobB/MinD/ParA_Nub-bd_dom"/>
</dbReference>
<feature type="compositionally biased region" description="Low complexity" evidence="1">
    <location>
        <begin position="7"/>
        <end position="21"/>
    </location>
</feature>
<feature type="region of interest" description="Disordered" evidence="1">
    <location>
        <begin position="1"/>
        <end position="68"/>
    </location>
</feature>
<evidence type="ECO:0000259" key="2">
    <source>
        <dbReference type="Pfam" id="PF01656"/>
    </source>
</evidence>
<keyword evidence="4" id="KW-1185">Reference proteome</keyword>
<dbReference type="PANTHER" id="PTHR43384:SF14">
    <property type="entry name" value="ESX-1 SECRETION-ASSOCIATED PROTEIN ESPI"/>
    <property type="match status" value="1"/>
</dbReference>
<protein>
    <submittedName>
        <fullName evidence="3">MinD/ParA family protein</fullName>
    </submittedName>
</protein>
<feature type="compositionally biased region" description="Polar residues" evidence="1">
    <location>
        <begin position="56"/>
        <end position="68"/>
    </location>
</feature>
<keyword evidence="3" id="KW-0614">Plasmid</keyword>
<reference evidence="3 4" key="2">
    <citation type="journal article" date="2022" name="Arch. Microbiol.">
        <title>Rhodococcus pseudokoreensis sp. nov. isolated from the rhizosphere of young M26 apple rootstocks.</title>
        <authorList>
            <person name="Kampfer P."/>
            <person name="Glaeser S.P."/>
            <person name="Blom J."/>
            <person name="Wolf J."/>
            <person name="Benning S."/>
            <person name="Schloter M."/>
            <person name="Neumann-Schaal M."/>
        </authorList>
    </citation>
    <scope>NUCLEOTIDE SEQUENCE [LARGE SCALE GENOMIC DNA]</scope>
    <source>
        <strain evidence="3 4">R79</strain>
    </source>
</reference>
<dbReference type="SUPFAM" id="SSF52540">
    <property type="entry name" value="P-loop containing nucleoside triphosphate hydrolases"/>
    <property type="match status" value="1"/>
</dbReference>
<evidence type="ECO:0000313" key="3">
    <source>
        <dbReference type="EMBL" id="QSE87178.1"/>
    </source>
</evidence>
<organism evidence="3 4">
    <name type="scientific">Rhodococcus pseudokoreensis</name>
    <dbReference type="NCBI Taxonomy" id="2811421"/>
    <lineage>
        <taxon>Bacteria</taxon>
        <taxon>Bacillati</taxon>
        <taxon>Actinomycetota</taxon>
        <taxon>Actinomycetes</taxon>
        <taxon>Mycobacteriales</taxon>
        <taxon>Nocardiaceae</taxon>
        <taxon>Rhodococcus</taxon>
    </lineage>
</organism>
<dbReference type="Pfam" id="PF01656">
    <property type="entry name" value="CbiA"/>
    <property type="match status" value="1"/>
</dbReference>
<dbReference type="PANTHER" id="PTHR43384">
    <property type="entry name" value="SEPTUM SITE-DETERMINING PROTEIN MIND HOMOLOG, CHLOROPLASTIC-RELATED"/>
    <property type="match status" value="1"/>
</dbReference>
<proteinExistence type="predicted"/>
<reference evidence="3 4" key="1">
    <citation type="journal article" date="2021" name="Microbiol. Resour. Announc.">
        <title>Complete Genome Sequences of Two Rhodococcus sp. Strains with Large and Linear Chromosomes, Isolated from Apple Rhizosphere.</title>
        <authorList>
            <person name="Benning S."/>
            <person name="Brugnone N."/>
            <person name="Siani R."/>
            <person name="Kublik S."/>
            <person name="Schloter M."/>
            <person name="Rad V."/>
        </authorList>
    </citation>
    <scope>NUCLEOTIDE SEQUENCE [LARGE SCALE GENOMIC DNA]</scope>
    <source>
        <strain evidence="3 4">R79</strain>
    </source>
</reference>
<feature type="domain" description="CobQ/CobB/MinD/ParA nucleotide binding" evidence="2">
    <location>
        <begin position="131"/>
        <end position="342"/>
    </location>
</feature>
<dbReference type="EMBL" id="CP070614">
    <property type="protein sequence ID" value="QSE87178.1"/>
    <property type="molecule type" value="Genomic_DNA"/>
</dbReference>
<dbReference type="Gene3D" id="3.40.50.300">
    <property type="entry name" value="P-loop containing nucleotide triphosphate hydrolases"/>
    <property type="match status" value="1"/>
</dbReference>
<dbReference type="InterPro" id="IPR027417">
    <property type="entry name" value="P-loop_NTPase"/>
</dbReference>
<name>A0A974VWE2_9NOCA</name>
<sequence length="381" mass="41687">MSPIFRPPAAAAESDPAAHQAEPLRGRQRTADVLAGGDPPAGFVHPASAPQEAPPQRQQSDFRTAAPSQRISSIEDLDIIKRAKRPPERGVGKLLYKVSGGKINTGQSPAELEHQELVRRVNHPVRGVYKIAFVSLKGGVGKTTAAMTLGSTFACHRGDRVVAIDANPDLGTLADRDRREHRHTVRDLLADENIRSYSDVRAYTSQGESRLEILASEEDPETSESFNEQDYLDTLRILEVHYNLVLTDCGTGIMHSAMHGVLSEADALVVVSPTARDGARSAEATLNWLSKHGYQNLVERTVVVINSTRPGASPLDLDRLTQLFRDRGVRAVRTLPYDDHLGEGGTIDLKLLNKKTARAYLELAADLADDFPEPLGRHVRN</sequence>
<evidence type="ECO:0000256" key="1">
    <source>
        <dbReference type="SAM" id="MobiDB-lite"/>
    </source>
</evidence>
<evidence type="ECO:0000313" key="4">
    <source>
        <dbReference type="Proteomes" id="UP000662986"/>
    </source>
</evidence>
<dbReference type="Proteomes" id="UP000662986">
    <property type="component" value="Plasmid unnamed5"/>
</dbReference>
<geneLocation type="plasmid" evidence="3 4">
    <name>unnamed5</name>
</geneLocation>